<dbReference type="AlphaFoldDB" id="A0A1H0GGU6"/>
<dbReference type="Proteomes" id="UP000198704">
    <property type="component" value="Unassembled WGS sequence"/>
</dbReference>
<feature type="chain" id="PRO_5011627089" description="DUF4142 domain-containing protein" evidence="1">
    <location>
        <begin position="22"/>
        <end position="234"/>
    </location>
</feature>
<protein>
    <recommendedName>
        <fullName evidence="2">DUF4142 domain-containing protein</fullName>
    </recommendedName>
</protein>
<dbReference type="EMBL" id="FNHS01000014">
    <property type="protein sequence ID" value="SDO06155.1"/>
    <property type="molecule type" value="Genomic_DNA"/>
</dbReference>
<reference evidence="4" key="1">
    <citation type="submission" date="2016-10" db="EMBL/GenBank/DDBJ databases">
        <authorList>
            <person name="Varghese N."/>
            <person name="Submissions S."/>
        </authorList>
    </citation>
    <scope>NUCLEOTIDE SEQUENCE [LARGE SCALE GENOMIC DNA]</scope>
    <source>
        <strain evidence="4">BL47</strain>
    </source>
</reference>
<sequence>MLKNYAAASALVLALSTPALAQSANDFRMQSMQANAFEIQSSQIALSKSRNPRVRSYAQEVIRDHRAANVALAGGQPGAMAGGDPGLGGLITAPIAVAGSAVGAGVGAATGVVGGTLSGGPVGGLQGAGAGAANGAAAGGRLGGGDMMATGASTIVQPSPQQQAMLAELSATPAGARFDRVYANQQIQAHQMAISMTQAYAQGGPNPALRNYAQQALPALEMHYNQAQRLPGAM</sequence>
<dbReference type="InterPro" id="IPR012347">
    <property type="entry name" value="Ferritin-like"/>
</dbReference>
<name>A0A1H0GGU6_9HYPH</name>
<dbReference type="PANTHER" id="PTHR38593:SF1">
    <property type="entry name" value="BLR2558 PROTEIN"/>
    <property type="match status" value="1"/>
</dbReference>
<dbReference type="Pfam" id="PF13628">
    <property type="entry name" value="DUF4142"/>
    <property type="match status" value="2"/>
</dbReference>
<dbReference type="InterPro" id="IPR025419">
    <property type="entry name" value="DUF4142"/>
</dbReference>
<keyword evidence="4" id="KW-1185">Reference proteome</keyword>
<feature type="signal peptide" evidence="1">
    <location>
        <begin position="1"/>
        <end position="21"/>
    </location>
</feature>
<organism evidence="3 4">
    <name type="scientific">Methylobacterium phyllostachyos</name>
    <dbReference type="NCBI Taxonomy" id="582672"/>
    <lineage>
        <taxon>Bacteria</taxon>
        <taxon>Pseudomonadati</taxon>
        <taxon>Pseudomonadota</taxon>
        <taxon>Alphaproteobacteria</taxon>
        <taxon>Hyphomicrobiales</taxon>
        <taxon>Methylobacteriaceae</taxon>
        <taxon>Methylobacterium</taxon>
    </lineage>
</organism>
<dbReference type="RefSeq" id="WP_091719714.1">
    <property type="nucleotide sequence ID" value="NZ_FNHS01000014.1"/>
</dbReference>
<dbReference type="Gene3D" id="1.20.1260.10">
    <property type="match status" value="1"/>
</dbReference>
<dbReference type="STRING" id="582672.SAMN05216360_11482"/>
<feature type="domain" description="DUF4142" evidence="2">
    <location>
        <begin position="24"/>
        <end position="73"/>
    </location>
</feature>
<evidence type="ECO:0000256" key="1">
    <source>
        <dbReference type="SAM" id="SignalP"/>
    </source>
</evidence>
<accession>A0A1H0GGU6</accession>
<keyword evidence="1" id="KW-0732">Signal</keyword>
<evidence type="ECO:0000259" key="2">
    <source>
        <dbReference type="Pfam" id="PF13628"/>
    </source>
</evidence>
<proteinExistence type="predicted"/>
<dbReference type="PANTHER" id="PTHR38593">
    <property type="entry name" value="BLR2558 PROTEIN"/>
    <property type="match status" value="1"/>
</dbReference>
<gene>
    <name evidence="3" type="ORF">SAMN05216360_11482</name>
</gene>
<feature type="domain" description="DUF4142" evidence="2">
    <location>
        <begin position="156"/>
        <end position="230"/>
    </location>
</feature>
<dbReference type="OrthoDB" id="9101320at2"/>
<evidence type="ECO:0000313" key="4">
    <source>
        <dbReference type="Proteomes" id="UP000198704"/>
    </source>
</evidence>
<evidence type="ECO:0000313" key="3">
    <source>
        <dbReference type="EMBL" id="SDO06155.1"/>
    </source>
</evidence>